<feature type="transmembrane region" description="Helical" evidence="7">
    <location>
        <begin position="232"/>
        <end position="250"/>
    </location>
</feature>
<keyword evidence="3" id="KW-1003">Cell membrane</keyword>
<dbReference type="PANTHER" id="PTHR42718:SF43">
    <property type="entry name" value="LINCOMYCIN RESISTANCE PROTEIN LMRB"/>
    <property type="match status" value="1"/>
</dbReference>
<evidence type="ECO:0000313" key="9">
    <source>
        <dbReference type="EMBL" id="MBP2031827.1"/>
    </source>
</evidence>
<feature type="transmembrane region" description="Helical" evidence="7">
    <location>
        <begin position="119"/>
        <end position="138"/>
    </location>
</feature>
<evidence type="ECO:0000256" key="5">
    <source>
        <dbReference type="ARBA" id="ARBA00022989"/>
    </source>
</evidence>
<evidence type="ECO:0000256" key="7">
    <source>
        <dbReference type="SAM" id="Phobius"/>
    </source>
</evidence>
<comment type="caution">
    <text evidence="9">The sequence shown here is derived from an EMBL/GenBank/DDBJ whole genome shotgun (WGS) entry which is preliminary data.</text>
</comment>
<dbReference type="PRINTS" id="PR01036">
    <property type="entry name" value="TCRTETB"/>
</dbReference>
<keyword evidence="10" id="KW-1185">Reference proteome</keyword>
<feature type="transmembrane region" description="Helical" evidence="7">
    <location>
        <begin position="206"/>
        <end position="226"/>
    </location>
</feature>
<dbReference type="Gene3D" id="1.20.1720.10">
    <property type="entry name" value="Multidrug resistance protein D"/>
    <property type="match status" value="1"/>
</dbReference>
<organism evidence="9 10">
    <name type="scientific">Clostridium algifaecis</name>
    <dbReference type="NCBI Taxonomy" id="1472040"/>
    <lineage>
        <taxon>Bacteria</taxon>
        <taxon>Bacillati</taxon>
        <taxon>Bacillota</taxon>
        <taxon>Clostridia</taxon>
        <taxon>Eubacteriales</taxon>
        <taxon>Clostridiaceae</taxon>
        <taxon>Clostridium</taxon>
    </lineage>
</organism>
<feature type="transmembrane region" description="Helical" evidence="7">
    <location>
        <begin position="59"/>
        <end position="79"/>
    </location>
</feature>
<dbReference type="PROSITE" id="PS50850">
    <property type="entry name" value="MFS"/>
    <property type="match status" value="1"/>
</dbReference>
<dbReference type="Pfam" id="PF07690">
    <property type="entry name" value="MFS_1"/>
    <property type="match status" value="1"/>
</dbReference>
<feature type="transmembrane region" description="Helical" evidence="7">
    <location>
        <begin position="400"/>
        <end position="424"/>
    </location>
</feature>
<dbReference type="PANTHER" id="PTHR42718">
    <property type="entry name" value="MAJOR FACILITATOR SUPERFAMILY MULTIDRUG TRANSPORTER MFSC"/>
    <property type="match status" value="1"/>
</dbReference>
<dbReference type="RefSeq" id="WP_209700753.1">
    <property type="nucleotide sequence ID" value="NZ_JAGGLM010000001.1"/>
</dbReference>
<protein>
    <submittedName>
        <fullName evidence="9">DHA2 family lincomycin resistance protein-like MFS transporter</fullName>
    </submittedName>
</protein>
<feature type="domain" description="Major facilitator superfamily (MFS) profile" evidence="8">
    <location>
        <begin position="21"/>
        <end position="470"/>
    </location>
</feature>
<keyword evidence="6 7" id="KW-0472">Membrane</keyword>
<evidence type="ECO:0000313" key="10">
    <source>
        <dbReference type="Proteomes" id="UP001519307"/>
    </source>
</evidence>
<evidence type="ECO:0000256" key="4">
    <source>
        <dbReference type="ARBA" id="ARBA00022692"/>
    </source>
</evidence>
<feature type="transmembrane region" description="Helical" evidence="7">
    <location>
        <begin position="361"/>
        <end position="379"/>
    </location>
</feature>
<accession>A0ABS4KP54</accession>
<feature type="transmembrane region" description="Helical" evidence="7">
    <location>
        <begin position="271"/>
        <end position="293"/>
    </location>
</feature>
<feature type="transmembrane region" description="Helical" evidence="7">
    <location>
        <begin position="337"/>
        <end position="355"/>
    </location>
</feature>
<dbReference type="EMBL" id="JAGGLM010000001">
    <property type="protein sequence ID" value="MBP2031827.1"/>
    <property type="molecule type" value="Genomic_DNA"/>
</dbReference>
<feature type="transmembrane region" description="Helical" evidence="7">
    <location>
        <begin position="444"/>
        <end position="463"/>
    </location>
</feature>
<dbReference type="Proteomes" id="UP001519307">
    <property type="component" value="Unassembled WGS sequence"/>
</dbReference>
<name>A0ABS4KP54_9CLOT</name>
<keyword evidence="2" id="KW-0813">Transport</keyword>
<feature type="transmembrane region" description="Helical" evidence="7">
    <location>
        <begin position="145"/>
        <end position="167"/>
    </location>
</feature>
<dbReference type="InterPro" id="IPR011701">
    <property type="entry name" value="MFS"/>
</dbReference>
<dbReference type="InterPro" id="IPR020846">
    <property type="entry name" value="MFS_dom"/>
</dbReference>
<feature type="transmembrane region" description="Helical" evidence="7">
    <location>
        <begin position="305"/>
        <end position="325"/>
    </location>
</feature>
<dbReference type="CDD" id="cd17503">
    <property type="entry name" value="MFS_LmrB_MDR_like"/>
    <property type="match status" value="1"/>
</dbReference>
<dbReference type="InterPro" id="IPR036259">
    <property type="entry name" value="MFS_trans_sf"/>
</dbReference>
<evidence type="ECO:0000256" key="1">
    <source>
        <dbReference type="ARBA" id="ARBA00004651"/>
    </source>
</evidence>
<evidence type="ECO:0000259" key="8">
    <source>
        <dbReference type="PROSITE" id="PS50850"/>
    </source>
</evidence>
<sequence length="473" mass="51095">MSEERIEIEKEEIVHYNTKAIMFVLLFGCFIGMFNETILNVALSKLMLEMHISAITAQWLATGYVLVVGALVPITAFLMHTFTTKELYVSAMTLFLLGTVCAVLSNSFILLLISRLIQALGAGMLVPIMMSSALVVTPSEKHGSIMGLCISVITLGPALGPTVSGFLLQYFSWHVLFMLLIPSIVICIIGGLMFLQNTSKITKPKIDFLSIVLSSIGFAGIIYAVSSASTSSLTSTVVIFVIGLISLIIYGKRQLSLKQPILEIRAFKYPVFTIGVFLIMIIQMFQFSMNMIIPLLMQNGLKTSSFTSALVLLPGILVGVILTPFNGAIFDKKGGKILIPVGFAVIFAFTFLLSRSKSSTSILQITIIYCLIMIGQSMIMSPSQTTALNQLPPQNTPDGVAIVNTAMQVAGALGSALFVGIMTAFQTSYLKNSRDATKAIFNGFSHSVTVAAVLMAVGFVLSLKLASNSKIRK</sequence>
<dbReference type="NCBIfam" id="TIGR00711">
    <property type="entry name" value="efflux_EmrB"/>
    <property type="match status" value="1"/>
</dbReference>
<feature type="transmembrane region" description="Helical" evidence="7">
    <location>
        <begin position="173"/>
        <end position="194"/>
    </location>
</feature>
<dbReference type="Gene3D" id="1.20.1250.20">
    <property type="entry name" value="MFS general substrate transporter like domains"/>
    <property type="match status" value="1"/>
</dbReference>
<comment type="subcellular location">
    <subcellularLocation>
        <location evidence="1">Cell membrane</location>
        <topology evidence="1">Multi-pass membrane protein</topology>
    </subcellularLocation>
</comment>
<reference evidence="9 10" key="1">
    <citation type="submission" date="2021-03" db="EMBL/GenBank/DDBJ databases">
        <title>Genomic Encyclopedia of Type Strains, Phase IV (KMG-IV): sequencing the most valuable type-strain genomes for metagenomic binning, comparative biology and taxonomic classification.</title>
        <authorList>
            <person name="Goeker M."/>
        </authorList>
    </citation>
    <scope>NUCLEOTIDE SEQUENCE [LARGE SCALE GENOMIC DNA]</scope>
    <source>
        <strain evidence="9 10">DSM 28783</strain>
    </source>
</reference>
<keyword evidence="5 7" id="KW-1133">Transmembrane helix</keyword>
<feature type="transmembrane region" description="Helical" evidence="7">
    <location>
        <begin position="91"/>
        <end position="113"/>
    </location>
</feature>
<evidence type="ECO:0000256" key="2">
    <source>
        <dbReference type="ARBA" id="ARBA00022448"/>
    </source>
</evidence>
<dbReference type="InterPro" id="IPR004638">
    <property type="entry name" value="EmrB-like"/>
</dbReference>
<keyword evidence="4 7" id="KW-0812">Transmembrane</keyword>
<evidence type="ECO:0000256" key="3">
    <source>
        <dbReference type="ARBA" id="ARBA00022475"/>
    </source>
</evidence>
<dbReference type="SUPFAM" id="SSF103473">
    <property type="entry name" value="MFS general substrate transporter"/>
    <property type="match status" value="1"/>
</dbReference>
<feature type="transmembrane region" description="Helical" evidence="7">
    <location>
        <begin position="20"/>
        <end position="39"/>
    </location>
</feature>
<proteinExistence type="predicted"/>
<evidence type="ECO:0000256" key="6">
    <source>
        <dbReference type="ARBA" id="ARBA00023136"/>
    </source>
</evidence>
<gene>
    <name evidence="9" type="ORF">J2Z42_000492</name>
</gene>